<dbReference type="Proteomes" id="UP000324222">
    <property type="component" value="Unassembled WGS sequence"/>
</dbReference>
<reference evidence="2 3" key="1">
    <citation type="submission" date="2019-05" db="EMBL/GenBank/DDBJ databases">
        <title>Another draft genome of Portunus trituberculatus and its Hox gene families provides insights of decapod evolution.</title>
        <authorList>
            <person name="Jeong J.-H."/>
            <person name="Song I."/>
            <person name="Kim S."/>
            <person name="Choi T."/>
            <person name="Kim D."/>
            <person name="Ryu S."/>
            <person name="Kim W."/>
        </authorList>
    </citation>
    <scope>NUCLEOTIDE SEQUENCE [LARGE SCALE GENOMIC DNA]</scope>
    <source>
        <tissue evidence="2">Muscle</tissue>
    </source>
</reference>
<gene>
    <name evidence="2" type="ORF">E2C01_094509</name>
</gene>
<sequence length="132" mass="14402">MEGGKKNKNTKKKEASKQTITNKLAPSPLEGRRLLTRYKNPPSHTDPKTHNPSQINMPLDFTRTDTQTITSWPGLAIGPALRLSPLCSLMLPLMLKTKRVSALTPDPELAPQTSGAGKGSGSETHKNRCCNK</sequence>
<evidence type="ECO:0000313" key="2">
    <source>
        <dbReference type="EMBL" id="MPC99113.1"/>
    </source>
</evidence>
<keyword evidence="3" id="KW-1185">Reference proteome</keyword>
<proteinExistence type="predicted"/>
<evidence type="ECO:0000313" key="3">
    <source>
        <dbReference type="Proteomes" id="UP000324222"/>
    </source>
</evidence>
<name>A0A5B7JXD2_PORTR</name>
<feature type="compositionally biased region" description="Basic residues" evidence="1">
    <location>
        <begin position="1"/>
        <end position="11"/>
    </location>
</feature>
<evidence type="ECO:0000256" key="1">
    <source>
        <dbReference type="SAM" id="MobiDB-lite"/>
    </source>
</evidence>
<feature type="region of interest" description="Disordered" evidence="1">
    <location>
        <begin position="104"/>
        <end position="132"/>
    </location>
</feature>
<comment type="caution">
    <text evidence="2">The sequence shown here is derived from an EMBL/GenBank/DDBJ whole genome shotgun (WGS) entry which is preliminary data.</text>
</comment>
<accession>A0A5B7JXD2</accession>
<feature type="region of interest" description="Disordered" evidence="1">
    <location>
        <begin position="1"/>
        <end position="59"/>
    </location>
</feature>
<protein>
    <submittedName>
        <fullName evidence="2">Uncharacterized protein</fullName>
    </submittedName>
</protein>
<organism evidence="2 3">
    <name type="scientific">Portunus trituberculatus</name>
    <name type="common">Swimming crab</name>
    <name type="synonym">Neptunus trituberculatus</name>
    <dbReference type="NCBI Taxonomy" id="210409"/>
    <lineage>
        <taxon>Eukaryota</taxon>
        <taxon>Metazoa</taxon>
        <taxon>Ecdysozoa</taxon>
        <taxon>Arthropoda</taxon>
        <taxon>Crustacea</taxon>
        <taxon>Multicrustacea</taxon>
        <taxon>Malacostraca</taxon>
        <taxon>Eumalacostraca</taxon>
        <taxon>Eucarida</taxon>
        <taxon>Decapoda</taxon>
        <taxon>Pleocyemata</taxon>
        <taxon>Brachyura</taxon>
        <taxon>Eubrachyura</taxon>
        <taxon>Portunoidea</taxon>
        <taxon>Portunidae</taxon>
        <taxon>Portuninae</taxon>
        <taxon>Portunus</taxon>
    </lineage>
</organism>
<dbReference type="AlphaFoldDB" id="A0A5B7JXD2"/>
<dbReference type="EMBL" id="VSRR010117011">
    <property type="protein sequence ID" value="MPC99113.1"/>
    <property type="molecule type" value="Genomic_DNA"/>
</dbReference>